<dbReference type="AlphaFoldDB" id="A0A9P8NZE9"/>
<comment type="caution">
    <text evidence="2">The sequence shown here is derived from an EMBL/GenBank/DDBJ whole genome shotgun (WGS) entry which is preliminary data.</text>
</comment>
<dbReference type="EMBL" id="JAEUBE010000378">
    <property type="protein sequence ID" value="KAH3662289.1"/>
    <property type="molecule type" value="Genomic_DNA"/>
</dbReference>
<sequence length="202" mass="22545">MFSVTKAQQWSTYKQSYYQDPHSTRVVTSHLPICFLLVYTFCLTGVRPDVLEQTILLSKSVQGVISLTSSSDVSTQSVGGVRAWDSSSFLVNIGNVDLDRSVVLGFDDSVSGRALSWNVQFNLPGEKLRRTFLKNPPGGNTGRCEVWTFDSHIEFGKYGSQHYNRYNVVVIQQMSIFNSQSNASPRYENTTPIDTARAAMPV</sequence>
<reference evidence="2" key="1">
    <citation type="journal article" date="2021" name="Open Biol.">
        <title>Shared evolutionary footprints suggest mitochondrial oxidative damage underlies multiple complex I losses in fungi.</title>
        <authorList>
            <person name="Schikora-Tamarit M.A."/>
            <person name="Marcet-Houben M."/>
            <person name="Nosek J."/>
            <person name="Gabaldon T."/>
        </authorList>
    </citation>
    <scope>NUCLEOTIDE SEQUENCE</scope>
    <source>
        <strain evidence="2">CBS6075</strain>
    </source>
</reference>
<reference evidence="2" key="2">
    <citation type="submission" date="2021-01" db="EMBL/GenBank/DDBJ databases">
        <authorList>
            <person name="Schikora-Tamarit M.A."/>
        </authorList>
    </citation>
    <scope>NUCLEOTIDE SEQUENCE</scope>
    <source>
        <strain evidence="2">CBS6075</strain>
    </source>
</reference>
<evidence type="ECO:0000313" key="2">
    <source>
        <dbReference type="EMBL" id="KAH3662289.1"/>
    </source>
</evidence>
<feature type="compositionally biased region" description="Polar residues" evidence="1">
    <location>
        <begin position="182"/>
        <end position="193"/>
    </location>
</feature>
<proteinExistence type="predicted"/>
<dbReference type="Proteomes" id="UP000769157">
    <property type="component" value="Unassembled WGS sequence"/>
</dbReference>
<gene>
    <name evidence="2" type="ORF">OGAPHI_005539</name>
</gene>
<protein>
    <submittedName>
        <fullName evidence="2">Uncharacterized protein</fullName>
    </submittedName>
</protein>
<evidence type="ECO:0000313" key="3">
    <source>
        <dbReference type="Proteomes" id="UP000769157"/>
    </source>
</evidence>
<feature type="region of interest" description="Disordered" evidence="1">
    <location>
        <begin position="182"/>
        <end position="202"/>
    </location>
</feature>
<keyword evidence="3" id="KW-1185">Reference proteome</keyword>
<evidence type="ECO:0000256" key="1">
    <source>
        <dbReference type="SAM" id="MobiDB-lite"/>
    </source>
</evidence>
<organism evidence="2 3">
    <name type="scientific">Ogataea philodendri</name>
    <dbReference type="NCBI Taxonomy" id="1378263"/>
    <lineage>
        <taxon>Eukaryota</taxon>
        <taxon>Fungi</taxon>
        <taxon>Dikarya</taxon>
        <taxon>Ascomycota</taxon>
        <taxon>Saccharomycotina</taxon>
        <taxon>Pichiomycetes</taxon>
        <taxon>Pichiales</taxon>
        <taxon>Pichiaceae</taxon>
        <taxon>Ogataea</taxon>
    </lineage>
</organism>
<dbReference type="GeneID" id="70237503"/>
<dbReference type="RefSeq" id="XP_046059378.1">
    <property type="nucleotide sequence ID" value="XM_046206733.1"/>
</dbReference>
<name>A0A9P8NZE9_9ASCO</name>
<accession>A0A9P8NZE9</accession>